<feature type="transmembrane region" description="Helical" evidence="1">
    <location>
        <begin position="106"/>
        <end position="124"/>
    </location>
</feature>
<reference evidence="2 3" key="1">
    <citation type="submission" date="2016-07" db="EMBL/GenBank/DDBJ databases">
        <title>Complete genome sequence of the Lentzea guizhouensis DHS C013.</title>
        <authorList>
            <person name="Cao C."/>
        </authorList>
    </citation>
    <scope>NUCLEOTIDE SEQUENCE [LARGE SCALE GENOMIC DNA]</scope>
    <source>
        <strain evidence="2 3">DHS C013</strain>
    </source>
</reference>
<feature type="transmembrane region" description="Helical" evidence="1">
    <location>
        <begin position="81"/>
        <end position="100"/>
    </location>
</feature>
<gene>
    <name evidence="2" type="ORF">BBK82_40590</name>
</gene>
<dbReference type="InterPro" id="IPR046264">
    <property type="entry name" value="DUF6297"/>
</dbReference>
<keyword evidence="3" id="KW-1185">Reference proteome</keyword>
<protein>
    <submittedName>
        <fullName evidence="2">Uncharacterized protein</fullName>
    </submittedName>
</protein>
<evidence type="ECO:0000313" key="3">
    <source>
        <dbReference type="Proteomes" id="UP000093053"/>
    </source>
</evidence>
<dbReference type="AlphaFoldDB" id="A0A1B2HUH8"/>
<proteinExistence type="predicted"/>
<name>A0A1B2HUH8_9PSEU</name>
<sequence length="169" mass="17868">MLVWTDLLRLRRAPNAALVWAGLAALPSLVALGGETDWVPVVHLVAAFVATDRLAAGLKAVSRSAAVRRLFGVSDGYLKRAHLVVPATGALVWGAVTLAFTPHVTWVHAWVSVVGAVAVVYRIATRPPLDYGVAAIDFGVMGPVPIGLLVQLSRGPLLLYLLGVLQLLL</sequence>
<organism evidence="2 3">
    <name type="scientific">Lentzea guizhouensis</name>
    <dbReference type="NCBI Taxonomy" id="1586287"/>
    <lineage>
        <taxon>Bacteria</taxon>
        <taxon>Bacillati</taxon>
        <taxon>Actinomycetota</taxon>
        <taxon>Actinomycetes</taxon>
        <taxon>Pseudonocardiales</taxon>
        <taxon>Pseudonocardiaceae</taxon>
        <taxon>Lentzea</taxon>
    </lineage>
</organism>
<evidence type="ECO:0000256" key="1">
    <source>
        <dbReference type="SAM" id="Phobius"/>
    </source>
</evidence>
<dbReference type="STRING" id="1586287.BBK82_40590"/>
<keyword evidence="1" id="KW-0472">Membrane</keyword>
<dbReference type="Pfam" id="PF19814">
    <property type="entry name" value="DUF6297"/>
    <property type="match status" value="1"/>
</dbReference>
<dbReference type="KEGG" id="led:BBK82_40590"/>
<feature type="transmembrane region" description="Helical" evidence="1">
    <location>
        <begin position="131"/>
        <end position="152"/>
    </location>
</feature>
<evidence type="ECO:0000313" key="2">
    <source>
        <dbReference type="EMBL" id="ANZ41332.1"/>
    </source>
</evidence>
<keyword evidence="1" id="KW-1133">Transmembrane helix</keyword>
<dbReference type="Proteomes" id="UP000093053">
    <property type="component" value="Chromosome"/>
</dbReference>
<keyword evidence="1" id="KW-0812">Transmembrane</keyword>
<dbReference type="EMBL" id="CP016793">
    <property type="protein sequence ID" value="ANZ41332.1"/>
    <property type="molecule type" value="Genomic_DNA"/>
</dbReference>
<feature type="transmembrane region" description="Helical" evidence="1">
    <location>
        <begin position="41"/>
        <end position="61"/>
    </location>
</feature>
<accession>A0A1B2HUH8</accession>